<dbReference type="InterPro" id="IPR004260">
    <property type="entry name" value="Pyr-dimer_DNA_glycosylase"/>
</dbReference>
<dbReference type="RefSeq" id="WP_149458992.1">
    <property type="nucleotide sequence ID" value="NZ_SCWC02000003.1"/>
</dbReference>
<evidence type="ECO:0008006" key="3">
    <source>
        <dbReference type="Google" id="ProtNLM"/>
    </source>
</evidence>
<evidence type="ECO:0000313" key="2">
    <source>
        <dbReference type="Proteomes" id="UP000295735"/>
    </source>
</evidence>
<protein>
    <recommendedName>
        <fullName evidence="3">Pyrimidine dimer DNA glycosylase</fullName>
    </recommendedName>
</protein>
<proteinExistence type="predicted"/>
<dbReference type="Pfam" id="PF03013">
    <property type="entry name" value="Pyr_excise"/>
    <property type="match status" value="1"/>
</dbReference>
<reference evidence="1 2" key="1">
    <citation type="submission" date="2019-09" db="EMBL/GenBank/DDBJ databases">
        <authorList>
            <person name="Mazhar S."/>
            <person name="Altermann E."/>
            <person name="Hill C."/>
            <person name="Mcauliffe O."/>
        </authorList>
    </citation>
    <scope>NUCLEOTIDE SEQUENCE [LARGE SCALE GENOMIC DNA]</scope>
    <source>
        <strain evidence="1 2">ATCC 51831</strain>
    </source>
</reference>
<organism evidence="1 2">
    <name type="scientific">Macrococcus equipercicus</name>
    <dbReference type="NCBI Taxonomy" id="69967"/>
    <lineage>
        <taxon>Bacteria</taxon>
        <taxon>Bacillati</taxon>
        <taxon>Bacillota</taxon>
        <taxon>Bacilli</taxon>
        <taxon>Bacillales</taxon>
        <taxon>Staphylococcaceae</taxon>
        <taxon>Macrococcus</taxon>
    </lineage>
</organism>
<gene>
    <name evidence="1" type="ORF">ERX35_005860</name>
</gene>
<sequence>MQIFRPFESHEQSALYLDNRRLSKQVLELYQIIRVCLAELGIIEGNTRYLSHPIVKHIYNDGHPYLADALHFLHACDIEHQRRGGNRNDAFRNDLVRLTDLIHNNYSKFNNNKIPPFYVYGDMKVYGEEVYALYRSLLYDKWLNDTIAPRCGVKLPAQ</sequence>
<keyword evidence="2" id="KW-1185">Reference proteome</keyword>
<comment type="caution">
    <text evidence="1">The sequence shown here is derived from an EMBL/GenBank/DDBJ whole genome shotgun (WGS) entry which is preliminary data.</text>
</comment>
<dbReference type="Proteomes" id="UP000295735">
    <property type="component" value="Unassembled WGS sequence"/>
</dbReference>
<accession>A0ABQ6R8Z0</accession>
<evidence type="ECO:0000313" key="1">
    <source>
        <dbReference type="EMBL" id="KAA1039598.1"/>
    </source>
</evidence>
<dbReference type="EMBL" id="SCWC02000003">
    <property type="protein sequence ID" value="KAA1039598.1"/>
    <property type="molecule type" value="Genomic_DNA"/>
</dbReference>
<name>A0ABQ6R8Z0_9STAP</name>